<comment type="caution">
    <text evidence="2">The sequence shown here is derived from an EMBL/GenBank/DDBJ whole genome shotgun (WGS) entry which is preliminary data.</text>
</comment>
<gene>
    <name evidence="2" type="ORF">M0G41_10345</name>
</gene>
<name>A0ABT0GJ65_9GAMM</name>
<evidence type="ECO:0000313" key="2">
    <source>
        <dbReference type="EMBL" id="MCK7594072.1"/>
    </source>
</evidence>
<proteinExistence type="predicted"/>
<dbReference type="RefSeq" id="WP_248209019.1">
    <property type="nucleotide sequence ID" value="NZ_JALNMH010000008.1"/>
</dbReference>
<evidence type="ECO:0000313" key="3">
    <source>
        <dbReference type="Proteomes" id="UP001431449"/>
    </source>
</evidence>
<accession>A0ABT0GJ65</accession>
<feature type="region of interest" description="Disordered" evidence="1">
    <location>
        <begin position="323"/>
        <end position="366"/>
    </location>
</feature>
<sequence>MASAVPAPNADPLSVWRKRLLGVSLPAVADAAAWKALRDDAADLDAVQPGIELDLPVALSLMVEACRSPRIAANLSGLQHVLRMLGSDALKLRMQRWQAGHLDPGKPDHLRALQAMATSRLACLFHARWMRHGRVADAEQRMWITALLGVARWKLPLVDTDLAREIERRVVAGERRQAVERSVLGFDLDALNVLHLEDLGFVDARSMAGRARLSPAQMAAAARRARADDIPEPLPPQLARVLREPLVSCSLAYALALETQVGWHSTRCRRLVGAAATCLNRAADGVLNDLHRAAIEASGETLYTRGLLAPAARLIRIPAGRTVSQPPASRAASPAATASSAPAPPAARRRTQQVRPASGQAVERSGPAAAAFPERCRAQGFSALPEFLRAAAAFLVDAGLPRFALFLRMRQPDRTAVYFTQGFSDASAVRSTSLSSLDGTLLERLIADPRAAYLITPSQVDSVRGKLPEALSGWPPAGGFIIATIQASERPMGFWWADAGEGAAQTDARQFLAVRQMASVFGAEFTRLVRLQRSAAPRRP</sequence>
<evidence type="ECO:0008006" key="4">
    <source>
        <dbReference type="Google" id="ProtNLM"/>
    </source>
</evidence>
<evidence type="ECO:0000256" key="1">
    <source>
        <dbReference type="SAM" id="MobiDB-lite"/>
    </source>
</evidence>
<organism evidence="2 3">
    <name type="scientific">Pseudomarimonas salicorniae</name>
    <dbReference type="NCBI Taxonomy" id="2933270"/>
    <lineage>
        <taxon>Bacteria</taxon>
        <taxon>Pseudomonadati</taxon>
        <taxon>Pseudomonadota</taxon>
        <taxon>Gammaproteobacteria</taxon>
        <taxon>Lysobacterales</taxon>
        <taxon>Lysobacteraceae</taxon>
        <taxon>Pseudomarimonas</taxon>
    </lineage>
</organism>
<dbReference type="Proteomes" id="UP001431449">
    <property type="component" value="Unassembled WGS sequence"/>
</dbReference>
<dbReference type="EMBL" id="JALNMH010000008">
    <property type="protein sequence ID" value="MCK7594072.1"/>
    <property type="molecule type" value="Genomic_DNA"/>
</dbReference>
<feature type="compositionally biased region" description="Low complexity" evidence="1">
    <location>
        <begin position="323"/>
        <end position="341"/>
    </location>
</feature>
<keyword evidence="3" id="KW-1185">Reference proteome</keyword>
<reference evidence="2" key="1">
    <citation type="submission" date="2022-04" db="EMBL/GenBank/DDBJ databases">
        <title>Lysobacter sp. CAU 1642 isolated from sea sand.</title>
        <authorList>
            <person name="Kim W."/>
        </authorList>
    </citation>
    <scope>NUCLEOTIDE SEQUENCE</scope>
    <source>
        <strain evidence="2">CAU 1642</strain>
    </source>
</reference>
<protein>
    <recommendedName>
        <fullName evidence="4">HDOD domain-containing protein</fullName>
    </recommendedName>
</protein>